<evidence type="ECO:0000256" key="1">
    <source>
        <dbReference type="SAM" id="MobiDB-lite"/>
    </source>
</evidence>
<dbReference type="Pfam" id="PF00173">
    <property type="entry name" value="Cyt-b5"/>
    <property type="match status" value="1"/>
</dbReference>
<dbReference type="SUPFAM" id="SSF55856">
    <property type="entry name" value="Cytochrome b5-like heme/steroid binding domain"/>
    <property type="match status" value="2"/>
</dbReference>
<dbReference type="EMBL" id="LSRQ01002299">
    <property type="protein sequence ID" value="OAY74768.1"/>
    <property type="molecule type" value="Genomic_DNA"/>
</dbReference>
<dbReference type="STRING" id="4615.A0A199VCM7"/>
<proteinExistence type="predicted"/>
<feature type="region of interest" description="Disordered" evidence="1">
    <location>
        <begin position="509"/>
        <end position="542"/>
    </location>
</feature>
<dbReference type="Gene3D" id="3.10.120.10">
    <property type="entry name" value="Cytochrome b5-like heme/steroid binding domain"/>
    <property type="match status" value="2"/>
</dbReference>
<dbReference type="Gene3D" id="3.40.50.2000">
    <property type="entry name" value="Glycogen Phosphorylase B"/>
    <property type="match status" value="2"/>
</dbReference>
<feature type="compositionally biased region" description="Pro residues" evidence="1">
    <location>
        <begin position="514"/>
        <end position="528"/>
    </location>
</feature>
<dbReference type="Proteomes" id="UP000092600">
    <property type="component" value="Unassembled WGS sequence"/>
</dbReference>
<dbReference type="InterPro" id="IPR001830">
    <property type="entry name" value="Glyco_trans_20"/>
</dbReference>
<feature type="domain" description="Cytochrome b5 heme-binding" evidence="2">
    <location>
        <begin position="258"/>
        <end position="306"/>
    </location>
</feature>
<dbReference type="GO" id="GO:0005992">
    <property type="term" value="P:trehalose biosynthetic process"/>
    <property type="evidence" value="ECO:0007669"/>
    <property type="project" value="InterPro"/>
</dbReference>
<feature type="compositionally biased region" description="Low complexity" evidence="1">
    <location>
        <begin position="442"/>
        <end position="467"/>
    </location>
</feature>
<organism evidence="3 4">
    <name type="scientific">Ananas comosus</name>
    <name type="common">Pineapple</name>
    <name type="synonym">Ananas ananas</name>
    <dbReference type="NCBI Taxonomy" id="4615"/>
    <lineage>
        <taxon>Eukaryota</taxon>
        <taxon>Viridiplantae</taxon>
        <taxon>Streptophyta</taxon>
        <taxon>Embryophyta</taxon>
        <taxon>Tracheophyta</taxon>
        <taxon>Spermatophyta</taxon>
        <taxon>Magnoliopsida</taxon>
        <taxon>Liliopsida</taxon>
        <taxon>Poales</taxon>
        <taxon>Bromeliaceae</taxon>
        <taxon>Bromelioideae</taxon>
        <taxon>Ananas</taxon>
    </lineage>
</organism>
<dbReference type="Pfam" id="PF00982">
    <property type="entry name" value="Glyco_transf_20"/>
    <property type="match status" value="2"/>
</dbReference>
<evidence type="ECO:0000313" key="3">
    <source>
        <dbReference type="EMBL" id="OAY74768.1"/>
    </source>
</evidence>
<name>A0A199VCM7_ANACO</name>
<evidence type="ECO:0000313" key="4">
    <source>
        <dbReference type="Proteomes" id="UP000092600"/>
    </source>
</evidence>
<feature type="non-terminal residue" evidence="3">
    <location>
        <position position="542"/>
    </location>
</feature>
<accession>A0A199VCM7</accession>
<comment type="caution">
    <text evidence="3">The sequence shown here is derived from an EMBL/GenBank/DDBJ whole genome shotgun (WGS) entry which is preliminary data.</text>
</comment>
<sequence>MNSSNGLSEVMSGKLTTTKKKSRSDVTAWAERHLGDALPLLGLGGQDVTDAFVAYHPLSAWALLDPLCVACLADYVVFDASREYRSLVAEFACAGLFEKKGRDALLALATLRDLSLAFKDRVVLLGVDDVDLFKGIGLKFLAMERLLEKHPELRGRAVLVQIINPARSHGRDVEEVADEAVPSTPASVATATTPSSSSTTPVSTFEKAAYYAAAECVVVSAVRDGLNCILYIYTVYRELLASTRPIATTATKKKSRSDVTAWAERHPGSALPLLGLGGQDVTDAFIAYHPLSAWALLDPLCVARLADYAVSDASHDYRRLVADRMLGLAHQSNRRHLGVEYDGRTVTVKILPVRVDMAQLRSVVAAPEALATLRDLSLAFKDRVVLLGVDDVDLFKGIGLKFLAMERLLEKRPELRGRAVLVQIVNPARSHGRDIEEVADEAVPSPVASTPASAATATTPSSSSTTPMSTFEKAAYYAAAECVVVSTVRDGLNCIPYIYTVYRELLASTRRSPKPPASSPTPAPPRPPATSSSSSSSNGRTW</sequence>
<dbReference type="PANTHER" id="PTHR10788:SF46">
    <property type="entry name" value="ALPHA,ALPHA-TREHALOSE-PHOSPHATE SYNTHASE [UDP-FORMING] 11-RELATED"/>
    <property type="match status" value="1"/>
</dbReference>
<dbReference type="GO" id="GO:0005829">
    <property type="term" value="C:cytosol"/>
    <property type="evidence" value="ECO:0007669"/>
    <property type="project" value="TreeGrafter"/>
</dbReference>
<dbReference type="SUPFAM" id="SSF53756">
    <property type="entry name" value="UDP-Glycosyltransferase/glycogen phosphorylase"/>
    <property type="match status" value="2"/>
</dbReference>
<dbReference type="AlphaFoldDB" id="A0A199VCM7"/>
<protein>
    <submittedName>
        <fullName evidence="3">Alpha,alpha-trehalose-phosphate synthase (UDP-forming) 5</fullName>
    </submittedName>
</protein>
<feature type="compositionally biased region" description="Low complexity" evidence="1">
    <location>
        <begin position="529"/>
        <end position="542"/>
    </location>
</feature>
<feature type="region of interest" description="Disordered" evidence="1">
    <location>
        <begin position="433"/>
        <end position="467"/>
    </location>
</feature>
<dbReference type="InterPro" id="IPR001199">
    <property type="entry name" value="Cyt_B5-like_heme/steroid-bd"/>
</dbReference>
<reference evidence="3 4" key="1">
    <citation type="journal article" date="2016" name="DNA Res.">
        <title>The draft genome of MD-2 pineapple using hybrid error correction of long reads.</title>
        <authorList>
            <person name="Redwan R.M."/>
            <person name="Saidin A."/>
            <person name="Kumar S.V."/>
        </authorList>
    </citation>
    <scope>NUCLEOTIDE SEQUENCE [LARGE SCALE GENOMIC DNA]</scope>
    <source>
        <strain evidence="4">cv. MD2</strain>
        <tissue evidence="3">Leaf</tissue>
    </source>
</reference>
<dbReference type="PANTHER" id="PTHR10788">
    <property type="entry name" value="TREHALOSE-6-PHOSPHATE SYNTHASE"/>
    <property type="match status" value="1"/>
</dbReference>
<dbReference type="PROSITE" id="PS50255">
    <property type="entry name" value="CYTOCHROME_B5_2"/>
    <property type="match status" value="1"/>
</dbReference>
<gene>
    <name evidence="3" type="ORF">ACMD2_15983</name>
</gene>
<evidence type="ECO:0000259" key="2">
    <source>
        <dbReference type="PROSITE" id="PS50255"/>
    </source>
</evidence>
<dbReference type="InterPro" id="IPR036400">
    <property type="entry name" value="Cyt_B5-like_heme/steroid_sf"/>
</dbReference>
<dbReference type="GO" id="GO:0004805">
    <property type="term" value="F:trehalose-phosphatase activity"/>
    <property type="evidence" value="ECO:0007669"/>
    <property type="project" value="TreeGrafter"/>
</dbReference>